<organism evidence="7 8">
    <name type="scientific">Raineyella antarctica</name>
    <dbReference type="NCBI Taxonomy" id="1577474"/>
    <lineage>
        <taxon>Bacteria</taxon>
        <taxon>Bacillati</taxon>
        <taxon>Actinomycetota</taxon>
        <taxon>Actinomycetes</taxon>
        <taxon>Propionibacteriales</taxon>
        <taxon>Propionibacteriaceae</taxon>
        <taxon>Raineyella</taxon>
    </lineage>
</organism>
<keyword evidence="3" id="KW-0520">NAD</keyword>
<sequence>MTTTRHHLTHDAAVTTRTVGLVGLGNMGAAVASRLATYGTLLAYDRDEARRTAVAAKVGATACAGLPEVAAAPVVVLSLPSPKISLAVAAELAETMAPGSLVIETSTVNPSDMEQLARILNARGIRVIDAAILSGVAGMEKGTTTLLTSGDEADLADALPVLEAMTPSIKTYGRLGAGMAAKVINNAVAHAVMVVLSEVAALGASAGISLEELVDLLGDPEAGLIRPLTHRVAERVAQGDYQGGMPTDAARKDSTLALEFAQQAGVPLFAIQGAHTVYELALAGGLARQDYASIASLWEQWTGRELA</sequence>
<feature type="active site" evidence="4">
    <location>
        <position position="182"/>
    </location>
</feature>
<dbReference type="InterPro" id="IPR006115">
    <property type="entry name" value="6PGDH_NADP-bd"/>
</dbReference>
<dbReference type="OrthoDB" id="3185659at2"/>
<dbReference type="STRING" id="1577474.GA0111570_11214"/>
<dbReference type="SUPFAM" id="SSF48179">
    <property type="entry name" value="6-phosphogluconate dehydrogenase C-terminal domain-like"/>
    <property type="match status" value="1"/>
</dbReference>
<dbReference type="InterPro" id="IPR029154">
    <property type="entry name" value="HIBADH-like_NADP-bd"/>
</dbReference>
<evidence type="ECO:0000256" key="4">
    <source>
        <dbReference type="PIRSR" id="PIRSR000103-1"/>
    </source>
</evidence>
<protein>
    <submittedName>
        <fullName evidence="7">3-hydroxyisobutyrate dehydrogenase</fullName>
    </submittedName>
</protein>
<dbReference type="InterPro" id="IPR013328">
    <property type="entry name" value="6PGD_dom2"/>
</dbReference>
<dbReference type="PIRSF" id="PIRSF000103">
    <property type="entry name" value="HIBADH"/>
    <property type="match status" value="1"/>
</dbReference>
<dbReference type="GO" id="GO:0016616">
    <property type="term" value="F:oxidoreductase activity, acting on the CH-OH group of donors, NAD or NADP as acceptor"/>
    <property type="evidence" value="ECO:0007669"/>
    <property type="project" value="TreeGrafter"/>
</dbReference>
<evidence type="ECO:0000259" key="5">
    <source>
        <dbReference type="Pfam" id="PF03446"/>
    </source>
</evidence>
<dbReference type="GO" id="GO:0050661">
    <property type="term" value="F:NADP binding"/>
    <property type="evidence" value="ECO:0007669"/>
    <property type="project" value="InterPro"/>
</dbReference>
<evidence type="ECO:0000259" key="6">
    <source>
        <dbReference type="Pfam" id="PF14833"/>
    </source>
</evidence>
<dbReference type="Pfam" id="PF14833">
    <property type="entry name" value="NAD_binding_11"/>
    <property type="match status" value="1"/>
</dbReference>
<evidence type="ECO:0000256" key="2">
    <source>
        <dbReference type="ARBA" id="ARBA00023002"/>
    </source>
</evidence>
<evidence type="ECO:0000313" key="7">
    <source>
        <dbReference type="EMBL" id="SDB96334.1"/>
    </source>
</evidence>
<evidence type="ECO:0000313" key="8">
    <source>
        <dbReference type="Proteomes" id="UP000199086"/>
    </source>
</evidence>
<dbReference type="PANTHER" id="PTHR22981:SF7">
    <property type="entry name" value="3-HYDROXYISOBUTYRATE DEHYDROGENASE, MITOCHONDRIAL"/>
    <property type="match status" value="1"/>
</dbReference>
<keyword evidence="2" id="KW-0560">Oxidoreductase</keyword>
<dbReference type="GO" id="GO:0051287">
    <property type="term" value="F:NAD binding"/>
    <property type="evidence" value="ECO:0007669"/>
    <property type="project" value="InterPro"/>
</dbReference>
<evidence type="ECO:0000256" key="1">
    <source>
        <dbReference type="ARBA" id="ARBA00009080"/>
    </source>
</evidence>
<dbReference type="Gene3D" id="1.10.1040.10">
    <property type="entry name" value="N-(1-d-carboxylethyl)-l-norvaline Dehydrogenase, domain 2"/>
    <property type="match status" value="1"/>
</dbReference>
<dbReference type="SUPFAM" id="SSF51735">
    <property type="entry name" value="NAD(P)-binding Rossmann-fold domains"/>
    <property type="match status" value="1"/>
</dbReference>
<dbReference type="EMBL" id="FMYF01000012">
    <property type="protein sequence ID" value="SDB96334.1"/>
    <property type="molecule type" value="Genomic_DNA"/>
</dbReference>
<dbReference type="AlphaFoldDB" id="A0A1G6HQ64"/>
<accession>A0A1G6HQ64</accession>
<dbReference type="InterPro" id="IPR015815">
    <property type="entry name" value="HIBADH-related"/>
</dbReference>
<name>A0A1G6HQ64_9ACTN</name>
<keyword evidence="8" id="KW-1185">Reference proteome</keyword>
<dbReference type="Pfam" id="PF03446">
    <property type="entry name" value="NAD_binding_2"/>
    <property type="match status" value="1"/>
</dbReference>
<dbReference type="RefSeq" id="WP_092612935.1">
    <property type="nucleotide sequence ID" value="NZ_FMYF01000012.1"/>
</dbReference>
<feature type="domain" description="6-phosphogluconate dehydrogenase NADP-binding" evidence="5">
    <location>
        <begin position="18"/>
        <end position="170"/>
    </location>
</feature>
<proteinExistence type="inferred from homology"/>
<dbReference type="Proteomes" id="UP000199086">
    <property type="component" value="Unassembled WGS sequence"/>
</dbReference>
<evidence type="ECO:0000256" key="3">
    <source>
        <dbReference type="ARBA" id="ARBA00023027"/>
    </source>
</evidence>
<dbReference type="InterPro" id="IPR008927">
    <property type="entry name" value="6-PGluconate_DH-like_C_sf"/>
</dbReference>
<comment type="similarity">
    <text evidence="1">Belongs to the HIBADH-related family.</text>
</comment>
<gene>
    <name evidence="7" type="ORF">GA0111570_11214</name>
</gene>
<feature type="domain" description="3-hydroxyisobutyrate dehydrogenase-like NAD-binding" evidence="6">
    <location>
        <begin position="176"/>
        <end position="297"/>
    </location>
</feature>
<dbReference type="InterPro" id="IPR036291">
    <property type="entry name" value="NAD(P)-bd_dom_sf"/>
</dbReference>
<dbReference type="Gene3D" id="3.40.50.720">
    <property type="entry name" value="NAD(P)-binding Rossmann-like Domain"/>
    <property type="match status" value="1"/>
</dbReference>
<dbReference type="PANTHER" id="PTHR22981">
    <property type="entry name" value="3-HYDROXYISOBUTYRATE DEHYDROGENASE-RELATED"/>
    <property type="match status" value="1"/>
</dbReference>
<reference evidence="7 8" key="1">
    <citation type="submission" date="2016-06" db="EMBL/GenBank/DDBJ databases">
        <authorList>
            <person name="Olsen C.W."/>
            <person name="Carey S."/>
            <person name="Hinshaw L."/>
            <person name="Karasin A.I."/>
        </authorList>
    </citation>
    <scope>NUCLEOTIDE SEQUENCE [LARGE SCALE GENOMIC DNA]</scope>
    <source>
        <strain evidence="7 8">LZ-22</strain>
    </source>
</reference>